<evidence type="ECO:0000313" key="2">
    <source>
        <dbReference type="EMBL" id="KAK2554165.1"/>
    </source>
</evidence>
<dbReference type="Pfam" id="PF03564">
    <property type="entry name" value="DUF1759"/>
    <property type="match status" value="1"/>
</dbReference>
<feature type="region of interest" description="Disordered" evidence="1">
    <location>
        <begin position="175"/>
        <end position="203"/>
    </location>
</feature>
<comment type="caution">
    <text evidence="2">The sequence shown here is derived from an EMBL/GenBank/DDBJ whole genome shotgun (WGS) entry which is preliminary data.</text>
</comment>
<dbReference type="AlphaFoldDB" id="A0AAD9UYD9"/>
<reference evidence="2" key="1">
    <citation type="journal article" date="2023" name="G3 (Bethesda)">
        <title>Whole genome assembly and annotation of the endangered Caribbean coral Acropora cervicornis.</title>
        <authorList>
            <person name="Selwyn J.D."/>
            <person name="Vollmer S.V."/>
        </authorList>
    </citation>
    <scope>NUCLEOTIDE SEQUENCE</scope>
    <source>
        <strain evidence="2">K2</strain>
    </source>
</reference>
<dbReference type="Proteomes" id="UP001249851">
    <property type="component" value="Unassembled WGS sequence"/>
</dbReference>
<keyword evidence="3" id="KW-1185">Reference proteome</keyword>
<accession>A0AAD9UYD9</accession>
<organism evidence="2 3">
    <name type="scientific">Acropora cervicornis</name>
    <name type="common">Staghorn coral</name>
    <dbReference type="NCBI Taxonomy" id="6130"/>
    <lineage>
        <taxon>Eukaryota</taxon>
        <taxon>Metazoa</taxon>
        <taxon>Cnidaria</taxon>
        <taxon>Anthozoa</taxon>
        <taxon>Hexacorallia</taxon>
        <taxon>Scleractinia</taxon>
        <taxon>Astrocoeniina</taxon>
        <taxon>Acroporidae</taxon>
        <taxon>Acropora</taxon>
    </lineage>
</organism>
<sequence length="245" mass="27149">MHNFETYLEKDNPDEARRWQLLIQHCTGKAREAIESCANLPNDGYRVAKQTLRENFGKPHVIAEAHVNKLLGLPCLKNIDGPALLEFSRHLDTADRTLTGMGAEYVSDLNHMNTLQELARKLPMFLRGRWTECAGKIIGLGKRPKFQDFVTFVKERAKLVDNEFGRDMVPGSLKETPSRRNRVNQSGNLPGLSSFVAGTGPTNQSDNVRGLNLVDATSGSVVNSKVSPMKRSGELCGVVDFVISV</sequence>
<reference evidence="2" key="2">
    <citation type="journal article" date="2023" name="Science">
        <title>Genomic signatures of disease resistance in endangered staghorn corals.</title>
        <authorList>
            <person name="Vollmer S.V."/>
            <person name="Selwyn J.D."/>
            <person name="Despard B.A."/>
            <person name="Roesel C.L."/>
        </authorList>
    </citation>
    <scope>NUCLEOTIDE SEQUENCE</scope>
    <source>
        <strain evidence="2">K2</strain>
    </source>
</reference>
<gene>
    <name evidence="2" type="ORF">P5673_024522</name>
</gene>
<protein>
    <submittedName>
        <fullName evidence="2">Uncharacterized protein</fullName>
    </submittedName>
</protein>
<evidence type="ECO:0000313" key="3">
    <source>
        <dbReference type="Proteomes" id="UP001249851"/>
    </source>
</evidence>
<evidence type="ECO:0000256" key="1">
    <source>
        <dbReference type="SAM" id="MobiDB-lite"/>
    </source>
</evidence>
<dbReference type="PANTHER" id="PTHR47331">
    <property type="entry name" value="PHD-TYPE DOMAIN-CONTAINING PROTEIN"/>
    <property type="match status" value="1"/>
</dbReference>
<name>A0AAD9UYD9_ACRCE</name>
<dbReference type="EMBL" id="JARQWQ010000072">
    <property type="protein sequence ID" value="KAK2554165.1"/>
    <property type="molecule type" value="Genomic_DNA"/>
</dbReference>
<proteinExistence type="predicted"/>
<dbReference type="InterPro" id="IPR005312">
    <property type="entry name" value="DUF1759"/>
</dbReference>